<dbReference type="EMBL" id="NBSK02000003">
    <property type="protein sequence ID" value="KAJ0217086.1"/>
    <property type="molecule type" value="Genomic_DNA"/>
</dbReference>
<dbReference type="PRINTS" id="PR00364">
    <property type="entry name" value="DISEASERSIST"/>
</dbReference>
<protein>
    <recommendedName>
        <fullName evidence="1">NB-ARC domain-containing protein</fullName>
    </recommendedName>
</protein>
<dbReference type="Pfam" id="PF00931">
    <property type="entry name" value="NB-ARC"/>
    <property type="match status" value="1"/>
</dbReference>
<dbReference type="PANTHER" id="PTHR46183:SF20">
    <property type="entry name" value="43KDA POSTSYNAPTIC PROTEIN"/>
    <property type="match status" value="1"/>
</dbReference>
<dbReference type="Gene3D" id="3.40.50.300">
    <property type="entry name" value="P-loop containing nucleotide triphosphate hydrolases"/>
    <property type="match status" value="1"/>
</dbReference>
<gene>
    <name evidence="2" type="ORF">LSAT_V11C300105390</name>
</gene>
<dbReference type="Proteomes" id="UP000235145">
    <property type="component" value="Unassembled WGS sequence"/>
</dbReference>
<sequence length="702" mass="79983">MVWRVQAWSHQSRKLSLMPSNVLEQDSYDNFNLVIRLKEVSTDEATEQAAHLRSQMYILCGTLLYERSVVEFKMDLSAWEESLAASVEKFKLAGASPIHLAVIIKNHCSNGTASAGLGFKIDEIVQAWNEMYDVKRWQTGVPSFRLEPLFRHRVIRMVGESVEVVGRSSGNKMPTLEEYARNHYCWKLFLLLRESFRRLLVQFHCGAGSSIAKATLLVVAPDQDHWILELAKFDFSIVVGHLVAYVLGIYSPKHPYISDSLHYLTVLLMCIVSSKVAWDVVKVGNKFLNYVWKGFWDCQRKREVVSEVLWQASDFWTLRSECDIRMEPVETAELRVGPCDAGFYGRVVHVFVGLRLGSPVIRSHKNLVVGPGATLEVSGNQLISHDMSESGNNGSMEAGYDLADRLGPGWSPGVLQESSQVTARGVGANSVIWALYIELLVIRETDHLETSDFKWGMYDRVKMKFDAKMEIKEELMDLAFRTHSQLDKAFIASRKCDAGSFDSNRICDMWFVCMVCSGKLTKLRAYRRETEVTEEFVNQISNRLELYLKRRIRHLIGMEDSIYTISSWLRRASYEAAEILTICGMPGIGKTTFAKQMYMPHYHEFERNSFVKGIGRRCAQQTCLLLDLQKHLLGDILKKRKIEENNAEFCTSKVEKALTRKKTLLTLLVLDDVDNFEQQNVLIGTKCFHPGSKIILTTKDGS</sequence>
<comment type="caution">
    <text evidence="2">The sequence shown here is derived from an EMBL/GenBank/DDBJ whole genome shotgun (WGS) entry which is preliminary data.</text>
</comment>
<name>A0A9R1XL06_LACSA</name>
<evidence type="ECO:0000259" key="1">
    <source>
        <dbReference type="Pfam" id="PF00931"/>
    </source>
</evidence>
<dbReference type="InterPro" id="IPR044517">
    <property type="entry name" value="PHOX1-4"/>
</dbReference>
<organism evidence="2 3">
    <name type="scientific">Lactuca sativa</name>
    <name type="common">Garden lettuce</name>
    <dbReference type="NCBI Taxonomy" id="4236"/>
    <lineage>
        <taxon>Eukaryota</taxon>
        <taxon>Viridiplantae</taxon>
        <taxon>Streptophyta</taxon>
        <taxon>Embryophyta</taxon>
        <taxon>Tracheophyta</taxon>
        <taxon>Spermatophyta</taxon>
        <taxon>Magnoliopsida</taxon>
        <taxon>eudicotyledons</taxon>
        <taxon>Gunneridae</taxon>
        <taxon>Pentapetalae</taxon>
        <taxon>asterids</taxon>
        <taxon>campanulids</taxon>
        <taxon>Asterales</taxon>
        <taxon>Asteraceae</taxon>
        <taxon>Cichorioideae</taxon>
        <taxon>Cichorieae</taxon>
        <taxon>Lactucinae</taxon>
        <taxon>Lactuca</taxon>
    </lineage>
</organism>
<dbReference type="PANTHER" id="PTHR46183">
    <property type="entry name" value="PROTEIN CLMP1"/>
    <property type="match status" value="1"/>
</dbReference>
<keyword evidence="3" id="KW-1185">Reference proteome</keyword>
<accession>A0A9R1XL06</accession>
<dbReference type="AlphaFoldDB" id="A0A9R1XL06"/>
<dbReference type="InterPro" id="IPR002182">
    <property type="entry name" value="NB-ARC"/>
</dbReference>
<feature type="domain" description="NB-ARC" evidence="1">
    <location>
        <begin position="559"/>
        <end position="700"/>
    </location>
</feature>
<evidence type="ECO:0000313" key="2">
    <source>
        <dbReference type="EMBL" id="KAJ0217086.1"/>
    </source>
</evidence>
<evidence type="ECO:0000313" key="3">
    <source>
        <dbReference type="Proteomes" id="UP000235145"/>
    </source>
</evidence>
<dbReference type="SUPFAM" id="SSF52540">
    <property type="entry name" value="P-loop containing nucleoside triphosphate hydrolases"/>
    <property type="match status" value="1"/>
</dbReference>
<dbReference type="GO" id="GO:0043531">
    <property type="term" value="F:ADP binding"/>
    <property type="evidence" value="ECO:0007669"/>
    <property type="project" value="InterPro"/>
</dbReference>
<dbReference type="InterPro" id="IPR027417">
    <property type="entry name" value="P-loop_NTPase"/>
</dbReference>
<proteinExistence type="predicted"/>
<reference evidence="2 3" key="1">
    <citation type="journal article" date="2017" name="Nat. Commun.">
        <title>Genome assembly with in vitro proximity ligation data and whole-genome triplication in lettuce.</title>
        <authorList>
            <person name="Reyes-Chin-Wo S."/>
            <person name="Wang Z."/>
            <person name="Yang X."/>
            <person name="Kozik A."/>
            <person name="Arikit S."/>
            <person name="Song C."/>
            <person name="Xia L."/>
            <person name="Froenicke L."/>
            <person name="Lavelle D.O."/>
            <person name="Truco M.J."/>
            <person name="Xia R."/>
            <person name="Zhu S."/>
            <person name="Xu C."/>
            <person name="Xu H."/>
            <person name="Xu X."/>
            <person name="Cox K."/>
            <person name="Korf I."/>
            <person name="Meyers B.C."/>
            <person name="Michelmore R.W."/>
        </authorList>
    </citation>
    <scope>NUCLEOTIDE SEQUENCE [LARGE SCALE GENOMIC DNA]</scope>
    <source>
        <strain evidence="3">cv. Salinas</strain>
        <tissue evidence="2">Seedlings</tissue>
    </source>
</reference>